<proteinExistence type="inferred from homology"/>
<dbReference type="GO" id="GO:0009424">
    <property type="term" value="C:bacterial-type flagellum hook"/>
    <property type="evidence" value="ECO:0007669"/>
    <property type="project" value="UniProtKB-UniRule"/>
</dbReference>
<keyword evidence="8" id="KW-0966">Cell projection</keyword>
<keyword evidence="8" id="KW-0282">Flagellum</keyword>
<evidence type="ECO:0000313" key="9">
    <source>
        <dbReference type="Proteomes" id="UP000199012"/>
    </source>
</evidence>
<comment type="function">
    <text evidence="5">Required for morphogenesis and for the elongation of the flagellar filament by facilitating polymerization of the flagellin monomers at the tip of growing filament. Forms a capping structure, which prevents flagellin subunits (transported through the central channel of the flagellum) from leaking out without polymerization at the distal end.</text>
</comment>
<evidence type="ECO:0000256" key="5">
    <source>
        <dbReference type="RuleBase" id="RU362066"/>
    </source>
</evidence>
<dbReference type="PANTHER" id="PTHR30288">
    <property type="entry name" value="FLAGELLAR CAP/ASSEMBLY PROTEIN FLID"/>
    <property type="match status" value="1"/>
</dbReference>
<protein>
    <recommendedName>
        <fullName evidence="5">Flagellar hook-associated protein 2</fullName>
        <shortName evidence="5">HAP2</shortName>
    </recommendedName>
    <alternativeName>
        <fullName evidence="5">Flagellar cap protein</fullName>
    </alternativeName>
</protein>
<sequence>MSTVSGTSGSTLAISGLVSGLDTDGLINSLVSLDARQQTLLTRKQSAATALSTALKSLNAKNLSLQGAAEAAAKPESWTSTKATSSATSVTASASRAVPASVTFSVTGLASAQSSLAAPPTDMSATPSFTITRADGTSSTVTAVSSDVLDVVDALNDPASGVRASAVNVGTASAPSYRLQLTGSTTGAQSSFSVSYTTGAGTSAALALQPIRAAGDATITLFPGTGAQQTLTQASNTFTGLMSGVDVTISAVEEKPVTVSVAPDTDARKKLATNLVSNLNLVMGEITSQTAVKSTTGTDGATKVTGGVLSGNTAVRALQQSLLGTASGTYGGASIARIGLTLGRDGTFTLDENALTAALAAEPDTVQTVLSGLATAVAGVTKAAGDSVSGTLSSEVKGQDALVRDLGQRIADWDDRLATRRAALQKQYAALEVALQKTSSQSSWLSAQLASMSSTNG</sequence>
<keyword evidence="8" id="KW-0969">Cilium</keyword>
<comment type="subunit">
    <text evidence="2 5">Homopentamer.</text>
</comment>
<dbReference type="OrthoDB" id="5241527at2"/>
<dbReference type="RefSeq" id="WP_090031271.1">
    <property type="nucleotide sequence ID" value="NZ_BONM01000002.1"/>
</dbReference>
<feature type="domain" description="Flagellar hook-associated protein 2 C-terminal" evidence="7">
    <location>
        <begin position="229"/>
        <end position="438"/>
    </location>
</feature>
<reference evidence="8 9" key="1">
    <citation type="submission" date="2016-10" db="EMBL/GenBank/DDBJ databases">
        <authorList>
            <person name="de Groot N.N."/>
        </authorList>
    </citation>
    <scope>NUCLEOTIDE SEQUENCE [LARGE SCALE GENOMIC DNA]</scope>
    <source>
        <strain evidence="8 9">CGMCC 4.6945</strain>
    </source>
</reference>
<dbReference type="STRING" id="988821.SAMN05421867_10319"/>
<organism evidence="8 9">
    <name type="scientific">Cellulomonas marina</name>
    <dbReference type="NCBI Taxonomy" id="988821"/>
    <lineage>
        <taxon>Bacteria</taxon>
        <taxon>Bacillati</taxon>
        <taxon>Actinomycetota</taxon>
        <taxon>Actinomycetes</taxon>
        <taxon>Micrococcales</taxon>
        <taxon>Cellulomonadaceae</taxon>
        <taxon>Cellulomonas</taxon>
    </lineage>
</organism>
<evidence type="ECO:0000256" key="2">
    <source>
        <dbReference type="ARBA" id="ARBA00011255"/>
    </source>
</evidence>
<dbReference type="GO" id="GO:0009421">
    <property type="term" value="C:bacterial-type flagellum filament cap"/>
    <property type="evidence" value="ECO:0007669"/>
    <property type="project" value="InterPro"/>
</dbReference>
<evidence type="ECO:0000259" key="6">
    <source>
        <dbReference type="Pfam" id="PF02465"/>
    </source>
</evidence>
<dbReference type="PANTHER" id="PTHR30288:SF0">
    <property type="entry name" value="FLAGELLAR HOOK-ASSOCIATED PROTEIN 2"/>
    <property type="match status" value="1"/>
</dbReference>
<dbReference type="InterPro" id="IPR003481">
    <property type="entry name" value="FliD_N"/>
</dbReference>
<evidence type="ECO:0000256" key="4">
    <source>
        <dbReference type="ARBA" id="ARBA00023143"/>
    </source>
</evidence>
<keyword evidence="5" id="KW-0964">Secreted</keyword>
<dbReference type="Pfam" id="PF02465">
    <property type="entry name" value="FliD_N"/>
    <property type="match status" value="1"/>
</dbReference>
<evidence type="ECO:0000259" key="7">
    <source>
        <dbReference type="Pfam" id="PF07195"/>
    </source>
</evidence>
<accession>A0A1I0WHZ3</accession>
<keyword evidence="3" id="KW-0175">Coiled coil</keyword>
<comment type="subcellular location">
    <subcellularLocation>
        <location evidence="5">Secreted</location>
    </subcellularLocation>
    <subcellularLocation>
        <location evidence="5">Bacterial flagellum</location>
    </subcellularLocation>
</comment>
<evidence type="ECO:0000313" key="8">
    <source>
        <dbReference type="EMBL" id="SFA88369.1"/>
    </source>
</evidence>
<keyword evidence="4 5" id="KW-0975">Bacterial flagellum</keyword>
<evidence type="ECO:0000256" key="1">
    <source>
        <dbReference type="ARBA" id="ARBA00009764"/>
    </source>
</evidence>
<feature type="domain" description="Flagellar hook-associated protein 2 N-terminal" evidence="6">
    <location>
        <begin position="19"/>
        <end position="113"/>
    </location>
</feature>
<dbReference type="AlphaFoldDB" id="A0A1I0WHZ3"/>
<comment type="similarity">
    <text evidence="1 5">Belongs to the FliD family.</text>
</comment>
<dbReference type="InterPro" id="IPR010809">
    <property type="entry name" value="FliD_C"/>
</dbReference>
<dbReference type="GO" id="GO:0007155">
    <property type="term" value="P:cell adhesion"/>
    <property type="evidence" value="ECO:0007669"/>
    <property type="project" value="InterPro"/>
</dbReference>
<name>A0A1I0WHZ3_9CELL</name>
<dbReference type="GO" id="GO:0071973">
    <property type="term" value="P:bacterial-type flagellum-dependent cell motility"/>
    <property type="evidence" value="ECO:0007669"/>
    <property type="project" value="TreeGrafter"/>
</dbReference>
<dbReference type="Proteomes" id="UP000199012">
    <property type="component" value="Unassembled WGS sequence"/>
</dbReference>
<dbReference type="GO" id="GO:0005576">
    <property type="term" value="C:extracellular region"/>
    <property type="evidence" value="ECO:0007669"/>
    <property type="project" value="UniProtKB-SubCell"/>
</dbReference>
<evidence type="ECO:0000256" key="3">
    <source>
        <dbReference type="ARBA" id="ARBA00023054"/>
    </source>
</evidence>
<dbReference type="InterPro" id="IPR040026">
    <property type="entry name" value="FliD"/>
</dbReference>
<dbReference type="EMBL" id="FOKA01000003">
    <property type="protein sequence ID" value="SFA88369.1"/>
    <property type="molecule type" value="Genomic_DNA"/>
</dbReference>
<dbReference type="Pfam" id="PF07195">
    <property type="entry name" value="FliD_C"/>
    <property type="match status" value="1"/>
</dbReference>
<keyword evidence="9" id="KW-1185">Reference proteome</keyword>
<gene>
    <name evidence="8" type="ORF">SAMN05421867_10319</name>
</gene>